<feature type="transmembrane region" description="Helical" evidence="7">
    <location>
        <begin position="313"/>
        <end position="335"/>
    </location>
</feature>
<keyword evidence="6 7" id="KW-0472">Membrane</keyword>
<dbReference type="PANTHER" id="PTHR43744">
    <property type="entry name" value="ABC TRANSPORTER PERMEASE PROTEIN MG189-RELATED-RELATED"/>
    <property type="match status" value="1"/>
</dbReference>
<organism evidence="9 10">
    <name type="scientific">Paenibacillus sabuli</name>
    <dbReference type="NCBI Taxonomy" id="2772509"/>
    <lineage>
        <taxon>Bacteria</taxon>
        <taxon>Bacillati</taxon>
        <taxon>Bacillota</taxon>
        <taxon>Bacilli</taxon>
        <taxon>Bacillales</taxon>
        <taxon>Paenibacillaceae</taxon>
        <taxon>Paenibacillus</taxon>
    </lineage>
</organism>
<feature type="domain" description="ABC transmembrane type-1" evidence="8">
    <location>
        <begin position="244"/>
        <end position="435"/>
    </location>
</feature>
<evidence type="ECO:0000256" key="2">
    <source>
        <dbReference type="ARBA" id="ARBA00022448"/>
    </source>
</evidence>
<dbReference type="GO" id="GO:0055085">
    <property type="term" value="P:transmembrane transport"/>
    <property type="evidence" value="ECO:0007669"/>
    <property type="project" value="InterPro"/>
</dbReference>
<evidence type="ECO:0000256" key="1">
    <source>
        <dbReference type="ARBA" id="ARBA00004651"/>
    </source>
</evidence>
<dbReference type="PANTHER" id="PTHR43744:SF12">
    <property type="entry name" value="ABC TRANSPORTER PERMEASE PROTEIN MG189-RELATED"/>
    <property type="match status" value="1"/>
</dbReference>
<dbReference type="InterPro" id="IPR035906">
    <property type="entry name" value="MetI-like_sf"/>
</dbReference>
<dbReference type="PROSITE" id="PS50928">
    <property type="entry name" value="ABC_TM1"/>
    <property type="match status" value="1"/>
</dbReference>
<feature type="transmembrane region" description="Helical" evidence="7">
    <location>
        <begin position="240"/>
        <end position="269"/>
    </location>
</feature>
<keyword evidence="4 7" id="KW-0812">Transmembrane</keyword>
<evidence type="ECO:0000313" key="9">
    <source>
        <dbReference type="EMBL" id="MBD2845475.1"/>
    </source>
</evidence>
<keyword evidence="10" id="KW-1185">Reference proteome</keyword>
<feature type="transmembrane region" description="Helical" evidence="7">
    <location>
        <begin position="416"/>
        <end position="434"/>
    </location>
</feature>
<feature type="transmembrane region" description="Helical" evidence="7">
    <location>
        <begin position="21"/>
        <end position="40"/>
    </location>
</feature>
<feature type="transmembrane region" description="Helical" evidence="7">
    <location>
        <begin position="281"/>
        <end position="301"/>
    </location>
</feature>
<name>A0A927GRY6_9BACL</name>
<dbReference type="EMBL" id="JACXIZ010000016">
    <property type="protein sequence ID" value="MBD2845475.1"/>
    <property type="molecule type" value="Genomic_DNA"/>
</dbReference>
<dbReference type="Pfam" id="PF00528">
    <property type="entry name" value="BPD_transp_1"/>
    <property type="match status" value="1"/>
</dbReference>
<evidence type="ECO:0000256" key="4">
    <source>
        <dbReference type="ARBA" id="ARBA00022692"/>
    </source>
</evidence>
<dbReference type="RefSeq" id="WP_190917123.1">
    <property type="nucleotide sequence ID" value="NZ_JACXIZ010000016.1"/>
</dbReference>
<evidence type="ECO:0000256" key="6">
    <source>
        <dbReference type="ARBA" id="ARBA00023136"/>
    </source>
</evidence>
<dbReference type="Proteomes" id="UP000621560">
    <property type="component" value="Unassembled WGS sequence"/>
</dbReference>
<keyword evidence="5 7" id="KW-1133">Transmembrane helix</keyword>
<evidence type="ECO:0000313" key="10">
    <source>
        <dbReference type="Proteomes" id="UP000621560"/>
    </source>
</evidence>
<reference evidence="9" key="1">
    <citation type="submission" date="2020-09" db="EMBL/GenBank/DDBJ databases">
        <title>A novel bacterium of genus Paenibacillus, isolated from South China Sea.</title>
        <authorList>
            <person name="Huang H."/>
            <person name="Mo K."/>
            <person name="Hu Y."/>
        </authorList>
    </citation>
    <scope>NUCLEOTIDE SEQUENCE</scope>
    <source>
        <strain evidence="9">IB182496</strain>
    </source>
</reference>
<keyword evidence="3" id="KW-1003">Cell membrane</keyword>
<gene>
    <name evidence="9" type="ORF">IDH44_09770</name>
</gene>
<dbReference type="InterPro" id="IPR000515">
    <property type="entry name" value="MetI-like"/>
</dbReference>
<dbReference type="SUPFAM" id="SSF161098">
    <property type="entry name" value="MetI-like"/>
    <property type="match status" value="1"/>
</dbReference>
<comment type="caution">
    <text evidence="9">The sequence shown here is derived from an EMBL/GenBank/DDBJ whole genome shotgun (WGS) entry which is preliminary data.</text>
</comment>
<protein>
    <submittedName>
        <fullName evidence="9">Carbohydrate ABC transporter permease</fullName>
    </submittedName>
</protein>
<evidence type="ECO:0000256" key="5">
    <source>
        <dbReference type="ARBA" id="ARBA00022989"/>
    </source>
</evidence>
<comment type="subcellular location">
    <subcellularLocation>
        <location evidence="1 7">Cell membrane</location>
        <topology evidence="1 7">Multi-pass membrane protein</topology>
    </subcellularLocation>
</comment>
<dbReference type="GO" id="GO:0005886">
    <property type="term" value="C:plasma membrane"/>
    <property type="evidence" value="ECO:0007669"/>
    <property type="project" value="UniProtKB-SubCell"/>
</dbReference>
<sequence length="450" mass="51175">MSNKSGKIKSPTADRILKITAYSFTVLFSLLLLYPLLYTISNSVKDHVRIYDVPPKTIPEAARSLSIVLDYSELGAMDDRELLDLAQRDNILAMFSTLAEYPRDSLFEIKTFGVKEGKTIFYSRAHKMKLELLRDFGVYRGSVVKADVLLHGDRYVRASDAIGYEFDSVGLPRQPEASPARDEFDSRLTALFADKYKLEGFFSHSTLNTNNVLLLENYWYYFQLPSYVYSNNELIAQYSFLTFVFNTLLVIGWAIVTQVVLCSLSAFVISRLLDRKAGNAVLLYFLGAMMIPFASIMLPQLVMYKEIGFYDNYGALLLPFLYPFGFFVYLFKGFFDQIPSDYFEAARMDGASNLYLFAKICMPLSKPIITLIVLQTFIGNWNDFFWAWLVTEKQHLWTINVALYSLSINGSTKQNFILGLSVLMTLPVILMTVISSRQLKQSVMGSGVKG</sequence>
<dbReference type="CDD" id="cd06261">
    <property type="entry name" value="TM_PBP2"/>
    <property type="match status" value="1"/>
</dbReference>
<evidence type="ECO:0000256" key="7">
    <source>
        <dbReference type="RuleBase" id="RU363032"/>
    </source>
</evidence>
<evidence type="ECO:0000256" key="3">
    <source>
        <dbReference type="ARBA" id="ARBA00022475"/>
    </source>
</evidence>
<keyword evidence="2 7" id="KW-0813">Transport</keyword>
<dbReference type="AlphaFoldDB" id="A0A927GRY6"/>
<proteinExistence type="inferred from homology"/>
<comment type="similarity">
    <text evidence="7">Belongs to the binding-protein-dependent transport system permease family.</text>
</comment>
<evidence type="ECO:0000259" key="8">
    <source>
        <dbReference type="PROSITE" id="PS50928"/>
    </source>
</evidence>
<dbReference type="Gene3D" id="1.10.3720.10">
    <property type="entry name" value="MetI-like"/>
    <property type="match status" value="1"/>
</dbReference>
<accession>A0A927GRY6</accession>
<feature type="transmembrane region" description="Helical" evidence="7">
    <location>
        <begin position="356"/>
        <end position="378"/>
    </location>
</feature>